<comment type="caution">
    <text evidence="1">The sequence shown here is derived from an EMBL/GenBank/DDBJ whole genome shotgun (WGS) entry which is preliminary data.</text>
</comment>
<gene>
    <name evidence="1" type="ORF">GWK47_013317</name>
</gene>
<dbReference type="Proteomes" id="UP000770661">
    <property type="component" value="Unassembled WGS sequence"/>
</dbReference>
<protein>
    <submittedName>
        <fullName evidence="1">Uncharacterized protein</fullName>
    </submittedName>
</protein>
<name>A0A8J5CKI4_CHIOP</name>
<evidence type="ECO:0000313" key="2">
    <source>
        <dbReference type="Proteomes" id="UP000770661"/>
    </source>
</evidence>
<evidence type="ECO:0000313" key="1">
    <source>
        <dbReference type="EMBL" id="KAG0714841.1"/>
    </source>
</evidence>
<dbReference type="PANTHER" id="PTHR13318">
    <property type="entry name" value="PARTNER OF PAIRED, ISOFORM B-RELATED"/>
    <property type="match status" value="1"/>
</dbReference>
<dbReference type="GO" id="GO:0031146">
    <property type="term" value="P:SCF-dependent proteasomal ubiquitin-dependent protein catabolic process"/>
    <property type="evidence" value="ECO:0007669"/>
    <property type="project" value="TreeGrafter"/>
</dbReference>
<reference evidence="1" key="1">
    <citation type="submission" date="2020-07" db="EMBL/GenBank/DDBJ databases">
        <title>The High-quality genome of the commercially important snow crab, Chionoecetes opilio.</title>
        <authorList>
            <person name="Jeong J.-H."/>
            <person name="Ryu S."/>
        </authorList>
    </citation>
    <scope>NUCLEOTIDE SEQUENCE</scope>
    <source>
        <strain evidence="1">MADBK_172401_WGS</strain>
        <tissue evidence="1">Digestive gland</tissue>
    </source>
</reference>
<organism evidence="1 2">
    <name type="scientific">Chionoecetes opilio</name>
    <name type="common">Atlantic snow crab</name>
    <name type="synonym">Cancer opilio</name>
    <dbReference type="NCBI Taxonomy" id="41210"/>
    <lineage>
        <taxon>Eukaryota</taxon>
        <taxon>Metazoa</taxon>
        <taxon>Ecdysozoa</taxon>
        <taxon>Arthropoda</taxon>
        <taxon>Crustacea</taxon>
        <taxon>Multicrustacea</taxon>
        <taxon>Malacostraca</taxon>
        <taxon>Eumalacostraca</taxon>
        <taxon>Eucarida</taxon>
        <taxon>Decapoda</taxon>
        <taxon>Pleocyemata</taxon>
        <taxon>Brachyura</taxon>
        <taxon>Eubrachyura</taxon>
        <taxon>Majoidea</taxon>
        <taxon>Majidae</taxon>
        <taxon>Chionoecetes</taxon>
    </lineage>
</organism>
<dbReference type="Gene3D" id="3.80.10.10">
    <property type="entry name" value="Ribonuclease Inhibitor"/>
    <property type="match status" value="2"/>
</dbReference>
<dbReference type="GO" id="GO:0019005">
    <property type="term" value="C:SCF ubiquitin ligase complex"/>
    <property type="evidence" value="ECO:0007669"/>
    <property type="project" value="TreeGrafter"/>
</dbReference>
<proteinExistence type="predicted"/>
<accession>A0A8J5CKI4</accession>
<dbReference type="InterPro" id="IPR032675">
    <property type="entry name" value="LRR_dom_sf"/>
</dbReference>
<dbReference type="EMBL" id="JACEEZ010020194">
    <property type="protein sequence ID" value="KAG0714841.1"/>
    <property type="molecule type" value="Genomic_DNA"/>
</dbReference>
<dbReference type="AlphaFoldDB" id="A0A8J5CKI4"/>
<sequence>MSQVVAGGVRAGGNRGTAMPSLIQPRQLLCLGVSAASSMVLTQVLAIPDCVQEAKIRLLLHQVLPPMLLQDVLTCVLHLLAKHHPLRTSPSIISYLLRILAHPNINKLQLSDLSYAGTVELEALDKVEATLVQLLPSFPRLTHLDLSTHGQKVTLPSCSSGVLEAVGNCCPDLVQLNLNHNNRVTSEGLLHLYPGEQRVGCVKLEELFIQDCCAEPEDVAMLLYFFPALRFVGFRELGVSLQILKKQPRWFRGSRRRKWHQNKLLLTHVDNTLSKIQRCDGEIVDFLVESCPDVENLKIRVCDENVGQLNRLGHLKHLELRFYTGVHHPIGNTTVNYLAGPRGASLVSLTIFCHRLHSYHVATIAKNCPSLVRLYLYANMAVNDTPLASHVNNMQKLEVLSLRLGHDELTMSPTACDLLHFLVRGVHTLQELYLLVRCLGVTHNYIMALLALNSLPALKIFIADVPHRTLAAPMMELNLETAYLLIHTCPALHTLGNLICWDITPQEVAELQAMRRLCNFNLTIIYKHSNKINDKFTN</sequence>
<dbReference type="SUPFAM" id="SSF52047">
    <property type="entry name" value="RNI-like"/>
    <property type="match status" value="1"/>
</dbReference>
<dbReference type="OrthoDB" id="63112at2759"/>
<keyword evidence="2" id="KW-1185">Reference proteome</keyword>